<dbReference type="EMBL" id="JQAZ01000006">
    <property type="protein sequence ID" value="KRN30576.1"/>
    <property type="molecule type" value="Genomic_DNA"/>
</dbReference>
<proteinExistence type="predicted"/>
<gene>
    <name evidence="1" type="ORF">IV38_GL001793</name>
    <name evidence="2" type="ORF">IV40_GL001763</name>
</gene>
<dbReference type="EMBL" id="JQAT01000005">
    <property type="protein sequence ID" value="KRN27953.1"/>
    <property type="molecule type" value="Genomic_DNA"/>
</dbReference>
<protein>
    <submittedName>
        <fullName evidence="2">Uncharacterized protein</fullName>
    </submittedName>
</protein>
<dbReference type="AlphaFoldDB" id="A0A0R2FQ93"/>
<dbReference type="Proteomes" id="UP000051645">
    <property type="component" value="Unassembled WGS sequence"/>
</dbReference>
<evidence type="ECO:0000313" key="1">
    <source>
        <dbReference type="EMBL" id="KRN27953.1"/>
    </source>
</evidence>
<dbReference type="PATRIC" id="fig|81857.3.peg.1810"/>
<evidence type="ECO:0000313" key="3">
    <source>
        <dbReference type="Proteomes" id="UP000051645"/>
    </source>
</evidence>
<reference evidence="3 4" key="1">
    <citation type="journal article" date="2015" name="Genome Announc.">
        <title>Expanding the biotechnology potential of lactobacilli through comparative genomics of 213 strains and associated genera.</title>
        <authorList>
            <person name="Sun Z."/>
            <person name="Harris H.M."/>
            <person name="McCann A."/>
            <person name="Guo C."/>
            <person name="Argimon S."/>
            <person name="Zhang W."/>
            <person name="Yang X."/>
            <person name="Jeffery I.B."/>
            <person name="Cooney J.C."/>
            <person name="Kagawa T.F."/>
            <person name="Liu W."/>
            <person name="Song Y."/>
            <person name="Salvetti E."/>
            <person name="Wrobel A."/>
            <person name="Rasinkangas P."/>
            <person name="Parkhill J."/>
            <person name="Rea M.C."/>
            <person name="O'Sullivan O."/>
            <person name="Ritari J."/>
            <person name="Douillard F.P."/>
            <person name="Paul Ross R."/>
            <person name="Yang R."/>
            <person name="Briner A.E."/>
            <person name="Felis G.E."/>
            <person name="de Vos W.M."/>
            <person name="Barrangou R."/>
            <person name="Klaenhammer T.R."/>
            <person name="Caufield P.W."/>
            <person name="Cui Y."/>
            <person name="Zhang H."/>
            <person name="O'Toole P.W."/>
        </authorList>
    </citation>
    <scope>NUCLEOTIDE SEQUENCE [LARGE SCALE GENOMIC DNA]</scope>
    <source>
        <strain evidence="1 4">ATCC BAA-66</strain>
        <strain evidence="2 3">DSM 13344</strain>
    </source>
</reference>
<dbReference type="RefSeq" id="WP_057770505.1">
    <property type="nucleotide sequence ID" value="NZ_JQAT01000005.1"/>
</dbReference>
<sequence length="71" mass="8490">MKKKQRSEQIAAVLVYSYLEAKPLVVKFTHTTNQVHGTIVRYDPHHESFWLDDWPYPEKLDDFTEARLLEE</sequence>
<organism evidence="2 3">
    <name type="scientific">Lactobacillus selangorensis</name>
    <dbReference type="NCBI Taxonomy" id="81857"/>
    <lineage>
        <taxon>Bacteria</taxon>
        <taxon>Bacillati</taxon>
        <taxon>Bacillota</taxon>
        <taxon>Bacilli</taxon>
        <taxon>Lactobacillales</taxon>
        <taxon>Lactobacillaceae</taxon>
        <taxon>Lactobacillus</taxon>
    </lineage>
</organism>
<name>A0A0R2FQ93_9LACO</name>
<accession>A0A0R2FQ93</accession>
<evidence type="ECO:0000313" key="4">
    <source>
        <dbReference type="Proteomes" id="UP000051751"/>
    </source>
</evidence>
<keyword evidence="3" id="KW-1185">Reference proteome</keyword>
<comment type="caution">
    <text evidence="2">The sequence shown here is derived from an EMBL/GenBank/DDBJ whole genome shotgun (WGS) entry which is preliminary data.</text>
</comment>
<evidence type="ECO:0000313" key="2">
    <source>
        <dbReference type="EMBL" id="KRN30576.1"/>
    </source>
</evidence>
<dbReference type="Proteomes" id="UP000051751">
    <property type="component" value="Unassembled WGS sequence"/>
</dbReference>